<reference evidence="11" key="1">
    <citation type="journal article" date="2008" name="Nature">
        <title>The amphioxus genome and the evolution of the chordate karyotype.</title>
        <authorList>
            <consortium name="US DOE Joint Genome Institute (JGI-PGF)"/>
            <person name="Putnam N.H."/>
            <person name="Butts T."/>
            <person name="Ferrier D.E.K."/>
            <person name="Furlong R.F."/>
            <person name="Hellsten U."/>
            <person name="Kawashima T."/>
            <person name="Robinson-Rechavi M."/>
            <person name="Shoguchi E."/>
            <person name="Terry A."/>
            <person name="Yu J.-K."/>
            <person name="Benito-Gutierrez E.L."/>
            <person name="Dubchak I."/>
            <person name="Garcia-Fernandez J."/>
            <person name="Gibson-Brown J.J."/>
            <person name="Grigoriev I.V."/>
            <person name="Horton A.C."/>
            <person name="de Jong P.J."/>
            <person name="Jurka J."/>
            <person name="Kapitonov V.V."/>
            <person name="Kohara Y."/>
            <person name="Kuroki Y."/>
            <person name="Lindquist E."/>
            <person name="Lucas S."/>
            <person name="Osoegawa K."/>
            <person name="Pennacchio L.A."/>
            <person name="Salamov A.A."/>
            <person name="Satou Y."/>
            <person name="Sauka-Spengler T."/>
            <person name="Schmutz J."/>
            <person name="Shin-I T."/>
            <person name="Toyoda A."/>
            <person name="Bronner-Fraser M."/>
            <person name="Fujiyama A."/>
            <person name="Holland L.Z."/>
            <person name="Holland P.W.H."/>
            <person name="Satoh N."/>
            <person name="Rokhsar D.S."/>
        </authorList>
    </citation>
    <scope>NUCLEOTIDE SEQUENCE [LARGE SCALE GENOMIC DNA]</scope>
    <source>
        <strain evidence="11">S238N-H82</strain>
        <tissue evidence="11">Testes</tissue>
    </source>
</reference>
<dbReference type="PANTHER" id="PTHR14647">
    <property type="entry name" value="GALACTOSE-3-O-SULFOTRANSFERASE"/>
    <property type="match status" value="1"/>
</dbReference>
<evidence type="ECO:0000256" key="2">
    <source>
        <dbReference type="ARBA" id="ARBA00008124"/>
    </source>
</evidence>
<name>C3Y121_BRAFL</name>
<dbReference type="OrthoDB" id="514299at2759"/>
<dbReference type="RefSeq" id="XP_035657745.1">
    <property type="nucleotide sequence ID" value="XM_035801852.1"/>
</dbReference>
<dbReference type="KEGG" id="bfo:118403248"/>
<evidence type="ECO:0000256" key="3">
    <source>
        <dbReference type="ARBA" id="ARBA00022679"/>
    </source>
</evidence>
<dbReference type="GO" id="GO:0000139">
    <property type="term" value="C:Golgi membrane"/>
    <property type="evidence" value="ECO:0007669"/>
    <property type="project" value="UniProtKB-SubCell"/>
</dbReference>
<keyword evidence="9" id="KW-0325">Glycoprotein</keyword>
<keyword evidence="5" id="KW-0735">Signal-anchor</keyword>
<comment type="subcellular location">
    <subcellularLocation>
        <location evidence="1">Golgi apparatus membrane</location>
        <topology evidence="1">Single-pass type II membrane protein</topology>
    </subcellularLocation>
</comment>
<keyword evidence="8" id="KW-0472">Membrane</keyword>
<dbReference type="Proteomes" id="UP000001554">
    <property type="component" value="Chromosome 16"/>
</dbReference>
<accession>C3Y121</accession>
<keyword evidence="3" id="KW-0808">Transferase</keyword>
<reference evidence="13" key="3">
    <citation type="submission" date="2025-04" db="UniProtKB">
        <authorList>
            <consortium name="RefSeq"/>
        </authorList>
    </citation>
    <scope>IDENTIFICATION</scope>
    <source>
        <strain evidence="13">S238N-H82</strain>
        <tissue evidence="13">Testes</tissue>
    </source>
</reference>
<keyword evidence="7" id="KW-0333">Golgi apparatus</keyword>
<keyword evidence="12" id="KW-1185">Reference proteome</keyword>
<dbReference type="GO" id="GO:0008146">
    <property type="term" value="F:sulfotransferase activity"/>
    <property type="evidence" value="ECO:0000318"/>
    <property type="project" value="GO_Central"/>
</dbReference>
<dbReference type="InParanoid" id="C3Y121"/>
<keyword evidence="10" id="KW-0175">Coiled coil</keyword>
<dbReference type="GO" id="GO:0009247">
    <property type="term" value="P:glycolipid biosynthetic process"/>
    <property type="evidence" value="ECO:0007669"/>
    <property type="project" value="InterPro"/>
</dbReference>
<evidence type="ECO:0000256" key="10">
    <source>
        <dbReference type="SAM" id="Coils"/>
    </source>
</evidence>
<dbReference type="Gene3D" id="3.40.50.300">
    <property type="entry name" value="P-loop containing nucleotide triphosphate hydrolases"/>
    <property type="match status" value="1"/>
</dbReference>
<dbReference type="PANTHER" id="PTHR14647:SF87">
    <property type="entry name" value="PUTATIVE-RELATED"/>
    <property type="match status" value="1"/>
</dbReference>
<evidence type="ECO:0000256" key="8">
    <source>
        <dbReference type="ARBA" id="ARBA00023136"/>
    </source>
</evidence>
<evidence type="ECO:0000256" key="6">
    <source>
        <dbReference type="ARBA" id="ARBA00022989"/>
    </source>
</evidence>
<dbReference type="GeneID" id="118403248"/>
<comment type="similarity">
    <text evidence="2">Belongs to the galactose-3-O-sulfotransferase family.</text>
</comment>
<dbReference type="OMA" id="NIMCEHT"/>
<dbReference type="AlphaFoldDB" id="C3Y121"/>
<sequence>MSRRPAVCGFRLLLLGLGTSVTITCLALTYCVGHLDRQTTEDQNVAEKGQVDDEESKIRQLNVKIQELEEQLSMEKLRACPLDLPQTRPVRTCAEKTNFVFIKTHKSGSETMTSLFHRYGDERMLEFVLPRGDINDWYLGWPSPITKDIYRPAKSGTFNIMCEHTVFNKPAMSKIMPKDTVYVTILREPFEQFKSSFKYHLLPKILGIPENSDVLQEFFRQPETYDDIYTSGAEEVRKVRTGIPDGISVTRNFMAHDLGYPREQWENSTYMEEFIKYIEEEFIFVMILEHFEESLVLLKRAMCWEFQDIVYYPSNVAVYPYKMDRRQNLIDAHKKISKVDYALYQYFNKTLWERIEEGGQDFKEELEAFRKIQRVTTRYCDSKSTTPLSFPSTKWSMEVRITRHFCSRYGMDTGRYLDHVLKKRYDGLLT</sequence>
<dbReference type="Pfam" id="PF06990">
    <property type="entry name" value="Gal-3-0_sulfotr"/>
    <property type="match status" value="1"/>
</dbReference>
<reference evidence="12" key="2">
    <citation type="journal article" date="2020" name="Nat. Ecol. Evol.">
        <title>Deeply conserved synteny resolves early events in vertebrate evolution.</title>
        <authorList>
            <person name="Simakov O."/>
            <person name="Marletaz F."/>
            <person name="Yue J.X."/>
            <person name="O'Connell B."/>
            <person name="Jenkins J."/>
            <person name="Brandt A."/>
            <person name="Calef R."/>
            <person name="Tung C.H."/>
            <person name="Huang T.K."/>
            <person name="Schmutz J."/>
            <person name="Satoh N."/>
            <person name="Yu J.K."/>
            <person name="Putnam N.H."/>
            <person name="Green R.E."/>
            <person name="Rokhsar D.S."/>
        </authorList>
    </citation>
    <scope>NUCLEOTIDE SEQUENCE [LARGE SCALE GENOMIC DNA]</scope>
    <source>
        <strain evidence="12">S238N-H82</strain>
    </source>
</reference>
<dbReference type="EMBL" id="GG666480">
    <property type="protein sequence ID" value="EEN65561.1"/>
    <property type="molecule type" value="Genomic_DNA"/>
</dbReference>
<keyword evidence="4" id="KW-0812">Transmembrane</keyword>
<dbReference type="STRING" id="7739.C3Y121"/>
<evidence type="ECO:0000256" key="5">
    <source>
        <dbReference type="ARBA" id="ARBA00022968"/>
    </source>
</evidence>
<keyword evidence="6" id="KW-1133">Transmembrane helix</keyword>
<dbReference type="eggNOG" id="ENOG502QTXT">
    <property type="taxonomic scope" value="Eukaryota"/>
</dbReference>
<dbReference type="GO" id="GO:0001733">
    <property type="term" value="F:galactosylceramide sulfotransferase activity"/>
    <property type="evidence" value="ECO:0007669"/>
    <property type="project" value="InterPro"/>
</dbReference>
<dbReference type="InterPro" id="IPR027417">
    <property type="entry name" value="P-loop_NTPase"/>
</dbReference>
<evidence type="ECO:0000256" key="1">
    <source>
        <dbReference type="ARBA" id="ARBA00004323"/>
    </source>
</evidence>
<evidence type="ECO:0000256" key="7">
    <source>
        <dbReference type="ARBA" id="ARBA00023034"/>
    </source>
</evidence>
<gene>
    <name evidence="13" type="primary">LOC118403248</name>
    <name evidence="11" type="ORF">BRAFLDRAFT_129875</name>
</gene>
<feature type="coiled-coil region" evidence="10">
    <location>
        <begin position="51"/>
        <end position="78"/>
    </location>
</feature>
<dbReference type="SUPFAM" id="SSF52540">
    <property type="entry name" value="P-loop containing nucleoside triphosphate hydrolases"/>
    <property type="match status" value="1"/>
</dbReference>
<evidence type="ECO:0000313" key="13">
    <source>
        <dbReference type="RefSeq" id="XP_035657745.1"/>
    </source>
</evidence>
<protein>
    <submittedName>
        <fullName evidence="13">Galactose-3-O-sulfotransferase 2-like</fullName>
    </submittedName>
</protein>
<dbReference type="InterPro" id="IPR009729">
    <property type="entry name" value="Gal-3-0_sulfotransfrase"/>
</dbReference>
<evidence type="ECO:0000313" key="11">
    <source>
        <dbReference type="EMBL" id="EEN65561.1"/>
    </source>
</evidence>
<organism>
    <name type="scientific">Branchiostoma floridae</name>
    <name type="common">Florida lancelet</name>
    <name type="synonym">Amphioxus</name>
    <dbReference type="NCBI Taxonomy" id="7739"/>
    <lineage>
        <taxon>Eukaryota</taxon>
        <taxon>Metazoa</taxon>
        <taxon>Chordata</taxon>
        <taxon>Cephalochordata</taxon>
        <taxon>Leptocardii</taxon>
        <taxon>Amphioxiformes</taxon>
        <taxon>Branchiostomatidae</taxon>
        <taxon>Branchiostoma</taxon>
    </lineage>
</organism>
<evidence type="ECO:0000256" key="9">
    <source>
        <dbReference type="ARBA" id="ARBA00023180"/>
    </source>
</evidence>
<evidence type="ECO:0000256" key="4">
    <source>
        <dbReference type="ARBA" id="ARBA00022692"/>
    </source>
</evidence>
<proteinExistence type="inferred from homology"/>
<evidence type="ECO:0000313" key="12">
    <source>
        <dbReference type="Proteomes" id="UP000001554"/>
    </source>
</evidence>